<keyword evidence="3" id="KW-1185">Reference proteome</keyword>
<reference evidence="2 3" key="1">
    <citation type="submission" date="2023-08" db="EMBL/GenBank/DDBJ databases">
        <title>Black Yeasts Isolated from many extreme environments.</title>
        <authorList>
            <person name="Coleine C."/>
            <person name="Stajich J.E."/>
            <person name="Selbmann L."/>
        </authorList>
    </citation>
    <scope>NUCLEOTIDE SEQUENCE [LARGE SCALE GENOMIC DNA]</scope>
    <source>
        <strain evidence="2 3">CCFEE 5792</strain>
    </source>
</reference>
<protein>
    <submittedName>
        <fullName evidence="2">Uncharacterized protein</fullName>
    </submittedName>
</protein>
<evidence type="ECO:0000313" key="2">
    <source>
        <dbReference type="EMBL" id="KAK5058955.1"/>
    </source>
</evidence>
<dbReference type="EMBL" id="JAVRRD010000005">
    <property type="protein sequence ID" value="KAK5058955.1"/>
    <property type="molecule type" value="Genomic_DNA"/>
</dbReference>
<proteinExistence type="predicted"/>
<feature type="signal peptide" evidence="1">
    <location>
        <begin position="1"/>
        <end position="20"/>
    </location>
</feature>
<organism evidence="2 3">
    <name type="scientific">Exophiala bonariae</name>
    <dbReference type="NCBI Taxonomy" id="1690606"/>
    <lineage>
        <taxon>Eukaryota</taxon>
        <taxon>Fungi</taxon>
        <taxon>Dikarya</taxon>
        <taxon>Ascomycota</taxon>
        <taxon>Pezizomycotina</taxon>
        <taxon>Eurotiomycetes</taxon>
        <taxon>Chaetothyriomycetidae</taxon>
        <taxon>Chaetothyriales</taxon>
        <taxon>Herpotrichiellaceae</taxon>
        <taxon>Exophiala</taxon>
    </lineage>
</organism>
<dbReference type="Proteomes" id="UP001358417">
    <property type="component" value="Unassembled WGS sequence"/>
</dbReference>
<evidence type="ECO:0000313" key="3">
    <source>
        <dbReference type="Proteomes" id="UP001358417"/>
    </source>
</evidence>
<evidence type="ECO:0000256" key="1">
    <source>
        <dbReference type="SAM" id="SignalP"/>
    </source>
</evidence>
<dbReference type="GeneID" id="89979373"/>
<feature type="chain" id="PRO_5043709757" evidence="1">
    <location>
        <begin position="21"/>
        <end position="163"/>
    </location>
</feature>
<dbReference type="RefSeq" id="XP_064709478.1">
    <property type="nucleotide sequence ID" value="XM_064854752.1"/>
</dbReference>
<gene>
    <name evidence="2" type="ORF">LTR84_011219</name>
</gene>
<sequence length="163" mass="17919">MSKIRFLLMGCACLFLRAAAYPSSNYEIADDIRRRDAWDQDCAHQAASNAKPRFTPGGRLTIETVIVRIPLPALEDRDGLQIDPRAPATTHTEFLQARDLDKVPDDVGLPTTIKEATTTADPDRGNEAELVLCGNFGCPKGYTFNSAQLGICLCRKIHDQNDG</sequence>
<dbReference type="AlphaFoldDB" id="A0AAV9NIL2"/>
<keyword evidence="1" id="KW-0732">Signal</keyword>
<accession>A0AAV9NIL2</accession>
<comment type="caution">
    <text evidence="2">The sequence shown here is derived from an EMBL/GenBank/DDBJ whole genome shotgun (WGS) entry which is preliminary data.</text>
</comment>
<name>A0AAV9NIL2_9EURO</name>